<dbReference type="PANTHER" id="PTHR10012">
    <property type="entry name" value="SERINE/THREONINE-PROTEIN PHOSPHATASE 2A REGULATORY SUBUNIT B"/>
    <property type="match status" value="1"/>
</dbReference>
<dbReference type="SUPFAM" id="SSF140984">
    <property type="entry name" value="PTPA-like"/>
    <property type="match status" value="1"/>
</dbReference>
<keyword evidence="6 8" id="KW-0413">Isomerase</keyword>
<evidence type="ECO:0000256" key="7">
    <source>
        <dbReference type="ARBA" id="ARBA00025287"/>
    </source>
</evidence>
<protein>
    <recommendedName>
        <fullName evidence="8">Serine/threonine-protein phosphatase 2A activator</fullName>
        <ecNumber evidence="8">5.2.1.8</ecNumber>
    </recommendedName>
    <alternativeName>
        <fullName evidence="8">Phosphotyrosyl phosphatase activator</fullName>
    </alternativeName>
</protein>
<evidence type="ECO:0000313" key="11">
    <source>
        <dbReference type="Proteomes" id="UP001251528"/>
    </source>
</evidence>
<name>A0AAJ0FSY5_9HYPO</name>
<comment type="subcellular location">
    <subcellularLocation>
        <location evidence="2 8">Cytoplasm</location>
    </subcellularLocation>
</comment>
<evidence type="ECO:0000256" key="5">
    <source>
        <dbReference type="ARBA" id="ARBA00023110"/>
    </source>
</evidence>
<evidence type="ECO:0000256" key="1">
    <source>
        <dbReference type="ARBA" id="ARBA00000971"/>
    </source>
</evidence>
<evidence type="ECO:0000313" key="10">
    <source>
        <dbReference type="EMBL" id="KAK2590444.1"/>
    </source>
</evidence>
<keyword evidence="11" id="KW-1185">Reference proteome</keyword>
<evidence type="ECO:0000256" key="2">
    <source>
        <dbReference type="ARBA" id="ARBA00004496"/>
    </source>
</evidence>
<dbReference type="GO" id="GO:0000159">
    <property type="term" value="C:protein phosphatase type 2A complex"/>
    <property type="evidence" value="ECO:0007669"/>
    <property type="project" value="TreeGrafter"/>
</dbReference>
<keyword evidence="5 8" id="KW-0697">Rotamase</keyword>
<reference evidence="10" key="1">
    <citation type="submission" date="2023-06" db="EMBL/GenBank/DDBJ databases">
        <title>Conoideocrella luteorostrata (Hypocreales: Clavicipitaceae), a potential biocontrol fungus for elongate hemlock scale in United States Christmas tree production areas.</title>
        <authorList>
            <person name="Barrett H."/>
            <person name="Lovett B."/>
            <person name="Macias A.M."/>
            <person name="Stajich J.E."/>
            <person name="Kasson M.T."/>
        </authorList>
    </citation>
    <scope>NUCLEOTIDE SEQUENCE</scope>
    <source>
        <strain evidence="10">ARSEF 14590</strain>
    </source>
</reference>
<feature type="region of interest" description="Disordered" evidence="9">
    <location>
        <begin position="364"/>
        <end position="398"/>
    </location>
</feature>
<dbReference type="InterPro" id="IPR004327">
    <property type="entry name" value="Phstyr_phstse_ac"/>
</dbReference>
<dbReference type="PIRSF" id="PIRSF016325">
    <property type="entry name" value="Phstyr_phstse_ac"/>
    <property type="match status" value="1"/>
</dbReference>
<dbReference type="GO" id="GO:0005737">
    <property type="term" value="C:cytoplasm"/>
    <property type="evidence" value="ECO:0007669"/>
    <property type="project" value="UniProtKB-SubCell"/>
</dbReference>
<dbReference type="Proteomes" id="UP001251528">
    <property type="component" value="Unassembled WGS sequence"/>
</dbReference>
<dbReference type="InterPro" id="IPR037218">
    <property type="entry name" value="PTPA_sf"/>
</dbReference>
<organism evidence="10 11">
    <name type="scientific">Conoideocrella luteorostrata</name>
    <dbReference type="NCBI Taxonomy" id="1105319"/>
    <lineage>
        <taxon>Eukaryota</taxon>
        <taxon>Fungi</taxon>
        <taxon>Dikarya</taxon>
        <taxon>Ascomycota</taxon>
        <taxon>Pezizomycotina</taxon>
        <taxon>Sordariomycetes</taxon>
        <taxon>Hypocreomycetidae</taxon>
        <taxon>Hypocreales</taxon>
        <taxon>Clavicipitaceae</taxon>
        <taxon>Conoideocrella</taxon>
    </lineage>
</organism>
<comment type="caution">
    <text evidence="10">The sequence shown here is derived from an EMBL/GenBank/DDBJ whole genome shotgun (WGS) entry which is preliminary data.</text>
</comment>
<comment type="function">
    <text evidence="7">PPIases accelerate the folding of proteins. It catalyzes the cis-trans isomerization of proline imidic peptide bonds in oligopeptides. Acts as a regulatory subunit for PP2A-like phosphatases modulating their activity or substrate specificity, probably by inducing a conformational change in the catalytic subunit, a direct target of the PPIase. Can reactivate inactive phosphatase PP2A-phosphatase methylesterase complexes (PP2Ai) in presence of ATP and Mg(2+) by dissociating the inactive form from the complex.</text>
</comment>
<dbReference type="FunFam" id="1.20.120.1150:FF:000002">
    <property type="entry name" value="Serine/threonine-protein phosphatase 2A activator"/>
    <property type="match status" value="1"/>
</dbReference>
<dbReference type="Pfam" id="PF03095">
    <property type="entry name" value="PTPA"/>
    <property type="match status" value="1"/>
</dbReference>
<dbReference type="GO" id="GO:0007052">
    <property type="term" value="P:mitotic spindle organization"/>
    <property type="evidence" value="ECO:0007669"/>
    <property type="project" value="TreeGrafter"/>
</dbReference>
<dbReference type="Gene3D" id="1.20.120.1150">
    <property type="match status" value="1"/>
</dbReference>
<feature type="region of interest" description="Disordered" evidence="9">
    <location>
        <begin position="24"/>
        <end position="61"/>
    </location>
</feature>
<gene>
    <name evidence="10" type="primary">RRD2</name>
    <name evidence="10" type="ORF">QQS21_011875</name>
</gene>
<comment type="catalytic activity">
    <reaction evidence="1 8">
        <text>[protein]-peptidylproline (omega=180) = [protein]-peptidylproline (omega=0)</text>
        <dbReference type="Rhea" id="RHEA:16237"/>
        <dbReference type="Rhea" id="RHEA-COMP:10747"/>
        <dbReference type="Rhea" id="RHEA-COMP:10748"/>
        <dbReference type="ChEBI" id="CHEBI:83833"/>
        <dbReference type="ChEBI" id="CHEBI:83834"/>
        <dbReference type="EC" id="5.2.1.8"/>
    </reaction>
</comment>
<evidence type="ECO:0000256" key="6">
    <source>
        <dbReference type="ARBA" id="ARBA00023235"/>
    </source>
</evidence>
<accession>A0AAJ0FSY5</accession>
<evidence type="ECO:0000256" key="4">
    <source>
        <dbReference type="ARBA" id="ARBA00022490"/>
    </source>
</evidence>
<evidence type="ECO:0000256" key="3">
    <source>
        <dbReference type="ARBA" id="ARBA00011019"/>
    </source>
</evidence>
<evidence type="ECO:0000256" key="8">
    <source>
        <dbReference type="RuleBase" id="RU361210"/>
    </source>
</evidence>
<feature type="compositionally biased region" description="Pro residues" evidence="9">
    <location>
        <begin position="44"/>
        <end position="56"/>
    </location>
</feature>
<dbReference type="GO" id="GO:0005634">
    <property type="term" value="C:nucleus"/>
    <property type="evidence" value="ECO:0007669"/>
    <property type="project" value="TreeGrafter"/>
</dbReference>
<proteinExistence type="inferred from homology"/>
<dbReference type="InterPro" id="IPR043170">
    <property type="entry name" value="PTPA_C_lid"/>
</dbReference>
<evidence type="ECO:0000256" key="9">
    <source>
        <dbReference type="SAM" id="MobiDB-lite"/>
    </source>
</evidence>
<keyword evidence="4 8" id="KW-0963">Cytoplasm</keyword>
<dbReference type="AlphaFoldDB" id="A0AAJ0FSY5"/>
<dbReference type="PANTHER" id="PTHR10012:SF5">
    <property type="entry name" value="SERINE_THREONINE-PROTEIN PHOSPHATASE 2A ACTIVATOR 2"/>
    <property type="match status" value="1"/>
</dbReference>
<sequence length="431" mass="47560">MASSQSTTSPAPLSDAAAAAAITNLKDRIPKLEPRRRRQEVNPTPVPETPTLPSPPDTSNWAFTVPKRRILSKRDHDTFLASPTHSLIKAWIFGLAESVVDSPCSAVKNDDLSDTVKAILGILKDAEDLVARSPPDEQGSSRFGNKAFKGFLDLVSEKATTWHEALGIELNDAITEASTYLEQSFGNRNRIDYGSGHELNFMIWLLCLYQLGHLQPTDFKAIALTVFSRYLSMMRTVQMTYYLEPAGSHGVWGLDDYQFLPFLFGASQLLHHPYITPRSIHQQLTIEEFGDDYLYLGQVAFVNNTKTVKGLRWHSPMLDDISSAKSWSKIDGGMRRMFVNEVLGKLPVMQHFLFGSLVPAVEGMSEDGGGETAHDEHDGRVTSQASDHTGHAHDGTGWGDCCGIKVPSSIAAAQEMKKGGKADTLRRIPFD</sequence>
<dbReference type="GO" id="GO:0008160">
    <property type="term" value="F:protein tyrosine phosphatase activator activity"/>
    <property type="evidence" value="ECO:0007669"/>
    <property type="project" value="TreeGrafter"/>
</dbReference>
<dbReference type="GO" id="GO:0003755">
    <property type="term" value="F:peptidyl-prolyl cis-trans isomerase activity"/>
    <property type="evidence" value="ECO:0007669"/>
    <property type="project" value="UniProtKB-KW"/>
</dbReference>
<dbReference type="EC" id="5.2.1.8" evidence="8"/>
<comment type="similarity">
    <text evidence="3 8">Belongs to the PTPA-type PPIase family.</text>
</comment>
<dbReference type="EMBL" id="JASWJB010000438">
    <property type="protein sequence ID" value="KAK2590444.1"/>
    <property type="molecule type" value="Genomic_DNA"/>
</dbReference>
<dbReference type="CDD" id="cd04087">
    <property type="entry name" value="PTPA"/>
    <property type="match status" value="1"/>
</dbReference>